<accession>A0A8T0HZB7</accession>
<evidence type="ECO:0000313" key="3">
    <source>
        <dbReference type="EMBL" id="KAG0576226.1"/>
    </source>
</evidence>
<dbReference type="EMBL" id="CM026425">
    <property type="protein sequence ID" value="KAG0576226.1"/>
    <property type="molecule type" value="Genomic_DNA"/>
</dbReference>
<protein>
    <recommendedName>
        <fullName evidence="5">Secreted protein</fullName>
    </recommendedName>
</protein>
<dbReference type="AlphaFoldDB" id="A0A8T0HZB7"/>
<gene>
    <name evidence="3" type="ORF">KC19_5G064400</name>
</gene>
<dbReference type="Proteomes" id="UP000822688">
    <property type="component" value="Chromosome 5"/>
</dbReference>
<reference evidence="3" key="1">
    <citation type="submission" date="2020-06" db="EMBL/GenBank/DDBJ databases">
        <title>WGS assembly of Ceratodon purpureus strain R40.</title>
        <authorList>
            <person name="Carey S.B."/>
            <person name="Jenkins J."/>
            <person name="Shu S."/>
            <person name="Lovell J.T."/>
            <person name="Sreedasyam A."/>
            <person name="Maumus F."/>
            <person name="Tiley G.P."/>
            <person name="Fernandez-Pozo N."/>
            <person name="Barry K."/>
            <person name="Chen C."/>
            <person name="Wang M."/>
            <person name="Lipzen A."/>
            <person name="Daum C."/>
            <person name="Saski C.A."/>
            <person name="Payton A.C."/>
            <person name="Mcbreen J.C."/>
            <person name="Conrad R.E."/>
            <person name="Kollar L.M."/>
            <person name="Olsson S."/>
            <person name="Huttunen S."/>
            <person name="Landis J.B."/>
            <person name="Wickett N.J."/>
            <person name="Johnson M.G."/>
            <person name="Rensing S.A."/>
            <person name="Grimwood J."/>
            <person name="Schmutz J."/>
            <person name="Mcdaniel S.F."/>
        </authorList>
    </citation>
    <scope>NUCLEOTIDE SEQUENCE</scope>
    <source>
        <strain evidence="3">R40</strain>
    </source>
</reference>
<feature type="compositionally biased region" description="Basic and acidic residues" evidence="1">
    <location>
        <begin position="36"/>
        <end position="50"/>
    </location>
</feature>
<evidence type="ECO:0000256" key="1">
    <source>
        <dbReference type="SAM" id="MobiDB-lite"/>
    </source>
</evidence>
<feature type="chain" id="PRO_5035935684" description="Secreted protein" evidence="2">
    <location>
        <begin position="19"/>
        <end position="88"/>
    </location>
</feature>
<feature type="signal peptide" evidence="2">
    <location>
        <begin position="1"/>
        <end position="18"/>
    </location>
</feature>
<evidence type="ECO:0000313" key="4">
    <source>
        <dbReference type="Proteomes" id="UP000822688"/>
    </source>
</evidence>
<evidence type="ECO:0000256" key="2">
    <source>
        <dbReference type="SAM" id="SignalP"/>
    </source>
</evidence>
<proteinExistence type="predicted"/>
<name>A0A8T0HZB7_CERPU</name>
<sequence length="88" mass="9767">MRRPPWWTFCCTAMRGCAFQCGPGQGPIAERGEGRVERGRGWRGQVDRQAHSTSAGLRDGGGGWVGDNLEPHRQVRWPSAEGAFLPFR</sequence>
<evidence type="ECO:0008006" key="5">
    <source>
        <dbReference type="Google" id="ProtNLM"/>
    </source>
</evidence>
<keyword evidence="4" id="KW-1185">Reference proteome</keyword>
<feature type="region of interest" description="Disordered" evidence="1">
    <location>
        <begin position="36"/>
        <end position="70"/>
    </location>
</feature>
<organism evidence="3 4">
    <name type="scientific">Ceratodon purpureus</name>
    <name type="common">Fire moss</name>
    <name type="synonym">Dicranum purpureum</name>
    <dbReference type="NCBI Taxonomy" id="3225"/>
    <lineage>
        <taxon>Eukaryota</taxon>
        <taxon>Viridiplantae</taxon>
        <taxon>Streptophyta</taxon>
        <taxon>Embryophyta</taxon>
        <taxon>Bryophyta</taxon>
        <taxon>Bryophytina</taxon>
        <taxon>Bryopsida</taxon>
        <taxon>Dicranidae</taxon>
        <taxon>Pseudoditrichales</taxon>
        <taxon>Ditrichaceae</taxon>
        <taxon>Ceratodon</taxon>
    </lineage>
</organism>
<comment type="caution">
    <text evidence="3">The sequence shown here is derived from an EMBL/GenBank/DDBJ whole genome shotgun (WGS) entry which is preliminary data.</text>
</comment>
<keyword evidence="2" id="KW-0732">Signal</keyword>